<dbReference type="GO" id="GO:0016787">
    <property type="term" value="F:hydrolase activity"/>
    <property type="evidence" value="ECO:0007669"/>
    <property type="project" value="UniProtKB-KW"/>
</dbReference>
<reference evidence="4 5" key="1">
    <citation type="journal article" date="2018" name="PLoS Genet.">
        <title>Population sequencing reveals clonal diversity and ancestral inbreeding in the grapevine cultivar Chardonnay.</title>
        <authorList>
            <person name="Roach M.J."/>
            <person name="Johnson D.L."/>
            <person name="Bohlmann J."/>
            <person name="van Vuuren H.J."/>
            <person name="Jones S.J."/>
            <person name="Pretorius I.S."/>
            <person name="Schmidt S.A."/>
            <person name="Borneman A.R."/>
        </authorList>
    </citation>
    <scope>NUCLEOTIDE SEQUENCE [LARGE SCALE GENOMIC DNA]</scope>
    <source>
        <strain evidence="5">cv. Chardonnay</strain>
        <tissue evidence="4">Leaf</tissue>
    </source>
</reference>
<evidence type="ECO:0000256" key="1">
    <source>
        <dbReference type="SAM" id="MobiDB-lite"/>
    </source>
</evidence>
<dbReference type="GO" id="GO:0003676">
    <property type="term" value="F:nucleic acid binding"/>
    <property type="evidence" value="ECO:0007669"/>
    <property type="project" value="InterPro"/>
</dbReference>
<dbReference type="Gene3D" id="3.10.10.10">
    <property type="entry name" value="HIV Type 1 Reverse Transcriptase, subunit A, domain 1"/>
    <property type="match status" value="1"/>
</dbReference>
<protein>
    <submittedName>
        <fullName evidence="4">Putative mitochondrial protein</fullName>
    </submittedName>
</protein>
<dbReference type="SUPFAM" id="SSF56672">
    <property type="entry name" value="DNA/RNA polymerases"/>
    <property type="match status" value="1"/>
</dbReference>
<feature type="region of interest" description="Disordered" evidence="1">
    <location>
        <begin position="635"/>
        <end position="681"/>
    </location>
</feature>
<evidence type="ECO:0000313" key="4">
    <source>
        <dbReference type="EMBL" id="RVW87842.1"/>
    </source>
</evidence>
<dbReference type="InterPro" id="IPR043502">
    <property type="entry name" value="DNA/RNA_pol_sf"/>
</dbReference>
<comment type="caution">
    <text evidence="4">The sequence shown here is derived from an EMBL/GenBank/DDBJ whole genome shotgun (WGS) entry which is preliminary data.</text>
</comment>
<feature type="domain" description="Integrase zinc-binding" evidence="3">
    <location>
        <begin position="422"/>
        <end position="478"/>
    </location>
</feature>
<dbReference type="EMBL" id="QGNW01000179">
    <property type="protein sequence ID" value="RVW87842.1"/>
    <property type="molecule type" value="Genomic_DNA"/>
</dbReference>
<dbReference type="InterPro" id="IPR052160">
    <property type="entry name" value="Gypsy_RT_Integrase-like"/>
</dbReference>
<dbReference type="Gene3D" id="3.30.420.10">
    <property type="entry name" value="Ribonuclease H-like superfamily/Ribonuclease H"/>
    <property type="match status" value="2"/>
</dbReference>
<dbReference type="InterPro" id="IPR036397">
    <property type="entry name" value="RNaseH_sf"/>
</dbReference>
<feature type="compositionally biased region" description="Basic and acidic residues" evidence="1">
    <location>
        <begin position="635"/>
        <end position="672"/>
    </location>
</feature>
<evidence type="ECO:0000259" key="3">
    <source>
        <dbReference type="Pfam" id="PF17921"/>
    </source>
</evidence>
<dbReference type="Gene3D" id="1.10.340.70">
    <property type="match status" value="1"/>
</dbReference>
<dbReference type="GO" id="GO:0004519">
    <property type="term" value="F:endonuclease activity"/>
    <property type="evidence" value="ECO:0007669"/>
    <property type="project" value="UniProtKB-KW"/>
</dbReference>
<dbReference type="GO" id="GO:0003964">
    <property type="term" value="F:RNA-directed DNA polymerase activity"/>
    <property type="evidence" value="ECO:0007669"/>
    <property type="project" value="UniProtKB-KW"/>
</dbReference>
<evidence type="ECO:0000259" key="2">
    <source>
        <dbReference type="Pfam" id="PF17919"/>
    </source>
</evidence>
<organism evidence="4 5">
    <name type="scientific">Vitis vinifera</name>
    <name type="common">Grape</name>
    <dbReference type="NCBI Taxonomy" id="29760"/>
    <lineage>
        <taxon>Eukaryota</taxon>
        <taxon>Viridiplantae</taxon>
        <taxon>Streptophyta</taxon>
        <taxon>Embryophyta</taxon>
        <taxon>Tracheophyta</taxon>
        <taxon>Spermatophyta</taxon>
        <taxon>Magnoliopsida</taxon>
        <taxon>eudicotyledons</taxon>
        <taxon>Gunneridae</taxon>
        <taxon>Pentapetalae</taxon>
        <taxon>rosids</taxon>
        <taxon>Vitales</taxon>
        <taxon>Vitaceae</taxon>
        <taxon>Viteae</taxon>
        <taxon>Vitis</taxon>
    </lineage>
</organism>
<dbReference type="Gene3D" id="2.40.70.10">
    <property type="entry name" value="Acid Proteases"/>
    <property type="match status" value="1"/>
</dbReference>
<feature type="compositionally biased region" description="Basic and acidic residues" evidence="1">
    <location>
        <begin position="753"/>
        <end position="768"/>
    </location>
</feature>
<name>A0A438HTP9_VITVI</name>
<feature type="compositionally biased region" description="Basic residues" evidence="1">
    <location>
        <begin position="788"/>
        <end position="803"/>
    </location>
</feature>
<dbReference type="CDD" id="cd00303">
    <property type="entry name" value="retropepsin_like"/>
    <property type="match status" value="1"/>
</dbReference>
<dbReference type="AlphaFoldDB" id="A0A438HTP9"/>
<dbReference type="Pfam" id="PF17921">
    <property type="entry name" value="Integrase_H2C2"/>
    <property type="match status" value="1"/>
</dbReference>
<accession>A0A438HTP9</accession>
<evidence type="ECO:0000313" key="5">
    <source>
        <dbReference type="Proteomes" id="UP000288805"/>
    </source>
</evidence>
<dbReference type="InterPro" id="IPR012337">
    <property type="entry name" value="RNaseH-like_sf"/>
</dbReference>
<dbReference type="InterPro" id="IPR041577">
    <property type="entry name" value="RT_RNaseH_2"/>
</dbReference>
<dbReference type="CDD" id="cd09274">
    <property type="entry name" value="RNase_HI_RT_Ty3"/>
    <property type="match status" value="1"/>
</dbReference>
<gene>
    <name evidence="4" type="primary">AtMg00750_45</name>
    <name evidence="4" type="ORF">CK203_039778</name>
</gene>
<proteinExistence type="predicted"/>
<dbReference type="SUPFAM" id="SSF53098">
    <property type="entry name" value="Ribonuclease H-like"/>
    <property type="match status" value="1"/>
</dbReference>
<feature type="region of interest" description="Disordered" evidence="1">
    <location>
        <begin position="732"/>
        <end position="822"/>
    </location>
</feature>
<dbReference type="InterPro" id="IPR041588">
    <property type="entry name" value="Integrase_H2C2"/>
</dbReference>
<dbReference type="Pfam" id="PF17919">
    <property type="entry name" value="RT_RNaseH_2"/>
    <property type="match status" value="1"/>
</dbReference>
<feature type="domain" description="Reverse transcriptase/retrotransposon-derived protein RNase H-like" evidence="2">
    <location>
        <begin position="311"/>
        <end position="355"/>
    </location>
</feature>
<dbReference type="Proteomes" id="UP000288805">
    <property type="component" value="Unassembled WGS sequence"/>
</dbReference>
<sequence>MNAIPEKELLKEEMLKKSTSPPFPQALHGKKGIRNAAEILKGLTVNKKAFLTEQVSAILQCKSPLKYKDPGSPTISVMIGGKVVEKALLDLGASVNLLPYSVYKQLGLGELKPTAITLSLADRSVKFQGGAEATSSRIIYPISDSPWVSPTQVVPKKSGITVVQNEKGEEITTRLTSGWRVCIDYRKLNAVTRKDHFPLPFIDQVWRESLASFFYCFLDGYSGDMVERIMEVFMDDITVYGGTFEECLVNLEAFFTDALKKTWCSTGRNAILWYVKELSLAISSPKKALKLIKQRWSLLSNYHPNNCKRRAVLGQREDGKPYVIYYASKTLNEAQRNYTTTEKELLAVQDAKARLIRWILLLQEFDLQIKDKKGVENVVADHLSSEWNAQDRKHFFAKFMLIIGKSPFLFKYCADQIIRKCVPEEEQQGILNHCHENACGGHFASQKTAMKVLQSGFTWPSLFKDAHIMCRSCDRCQRLGKLTKRNQMPMNPILIVELFDVWGIDFMGPFPMSFGNSYILVGVDYVSKWVEAIPCKQNDHRVVLKFLKENIFQDLGEIKNILMKVVNSSRKDWSIRLHDSLWAYRTAYKTILGMSPYRLVYGKACHLPVEVEYKAWWAIKKLNMDLIRAGAKGGENAKKLKGSRSEKEKQGKKGEPPFRSCKRCEAPKHENSQFRSQSSIPQGVSQLKPILAHECHFAAQVSERENAIATVCSFLARARRRANLRSSLPAKFRQSDMARTRGAKSSLLPAANESRERACSRPHSEPPRPEAASPPAKPAPQNPPARRYLTRASRHHLRRRRQSLRGAQEHQPPLSESQIPSGIAPEVLIRRPMLTQPPIEGNLDCRARPFHSELCFDTATFKLRPELADSFHLLRRYRMEHLLTPRDFFYPRVAMDFYQSMTTNQRPCIYHTSQAILRITEYGLVPQLEMVHILSRRASTNPHLLRRELPPSMFLIDALLRHNIYPLQHWTQRRGVLLEALFRISEGYFFGPHHLIMAALLYFEEKVHKKKLQRADAIPLLFPRLLCQILEHLGYPSDPQLERKRICREVFNLDKWTNMTAYRAEQPELPQPVEIPAARRASSDHIPEGIPIASPTYLEPLQLL</sequence>
<dbReference type="InterPro" id="IPR021109">
    <property type="entry name" value="Peptidase_aspartic_dom_sf"/>
</dbReference>
<dbReference type="PANTHER" id="PTHR47266">
    <property type="entry name" value="ENDONUCLEASE-RELATED"/>
    <property type="match status" value="1"/>
</dbReference>